<comment type="caution">
    <text evidence="1">The sequence shown here is derived from an EMBL/GenBank/DDBJ whole genome shotgun (WGS) entry which is preliminary data.</text>
</comment>
<evidence type="ECO:0000313" key="2">
    <source>
        <dbReference type="Proteomes" id="UP000596929"/>
    </source>
</evidence>
<organism evidence="1 2">
    <name type="scientific">Clostridium hominis</name>
    <dbReference type="NCBI Taxonomy" id="2763036"/>
    <lineage>
        <taxon>Bacteria</taxon>
        <taxon>Bacillati</taxon>
        <taxon>Bacillota</taxon>
        <taxon>Clostridia</taxon>
        <taxon>Eubacteriales</taxon>
        <taxon>Clostridiaceae</taxon>
        <taxon>Clostridium</taxon>
    </lineage>
</organism>
<keyword evidence="2" id="KW-1185">Reference proteome</keyword>
<accession>A0ABR7D7H1</accession>
<dbReference type="EMBL" id="JACOOO010000001">
    <property type="protein sequence ID" value="MBC5627300.1"/>
    <property type="molecule type" value="Genomic_DNA"/>
</dbReference>
<sequence>MINILPEIISNIRMGNYRYIGSGSARNVFDLENGYVVKIAKNQAGIAQNRTEYQISFYDNSDLFARVIQVSDDFIFLIMEKAKKINNFSYICRYFNIRNNRELANLSKLQNIQKKYNLLWSDLFRSSSWGILDGKPVIIDYGYTKAVSERYYFAF</sequence>
<gene>
    <name evidence="1" type="ORF">H8S20_00175</name>
</gene>
<protein>
    <submittedName>
        <fullName evidence="1">Uncharacterized protein</fullName>
    </submittedName>
</protein>
<name>A0ABR7D7H1_9CLOT</name>
<dbReference type="RefSeq" id="WP_186859004.1">
    <property type="nucleotide sequence ID" value="NZ_JACOOO010000001.1"/>
</dbReference>
<reference evidence="1 2" key="1">
    <citation type="submission" date="2020-08" db="EMBL/GenBank/DDBJ databases">
        <title>Genome public.</title>
        <authorList>
            <person name="Liu C."/>
            <person name="Sun Q."/>
        </authorList>
    </citation>
    <scope>NUCLEOTIDE SEQUENCE [LARGE SCALE GENOMIC DNA]</scope>
    <source>
        <strain evidence="1 2">NSJ-6</strain>
    </source>
</reference>
<proteinExistence type="predicted"/>
<dbReference type="Proteomes" id="UP000596929">
    <property type="component" value="Unassembled WGS sequence"/>
</dbReference>
<evidence type="ECO:0000313" key="1">
    <source>
        <dbReference type="EMBL" id="MBC5627300.1"/>
    </source>
</evidence>